<keyword evidence="7 8" id="KW-0449">Lipoprotein</keyword>
<accession>W5SXL8</accession>
<protein>
    <recommendedName>
        <fullName evidence="8">Variable large protein</fullName>
    </recommendedName>
</protein>
<evidence type="ECO:0000256" key="2">
    <source>
        <dbReference type="ARBA" id="ARBA00004459"/>
    </source>
</evidence>
<reference evidence="9" key="1">
    <citation type="submission" date="2013-04" db="EMBL/GenBank/DDBJ databases">
        <title>Comparative Genomics of Relapsing Fever Spirochetes.</title>
        <authorList>
            <person name="Schwan T.G."/>
            <person name="Raffel S.J."/>
            <person name="Porcella S.F."/>
            <person name="Martens C.A."/>
            <person name="Bruno D.P."/>
            <person name="Ricklefs S.M."/>
            <person name="Barbian K.B."/>
        </authorList>
    </citation>
    <scope>NUCLEOTIDE SEQUENCE</scope>
    <source>
        <strain evidence="9">Co53</strain>
        <plasmid evidence="9">unnamed</plasmid>
    </source>
</reference>
<dbReference type="HOGENOM" id="CLU_147205_0_0_12"/>
<gene>
    <name evidence="9" type="ORF">BCO_0114519</name>
</gene>
<evidence type="ECO:0000256" key="7">
    <source>
        <dbReference type="ARBA" id="ARBA00023288"/>
    </source>
</evidence>
<keyword evidence="5 8" id="KW-0564">Palmitate</keyword>
<keyword evidence="4 8" id="KW-0472">Membrane</keyword>
<geneLocation type="plasmid" evidence="9">
    <name>unnamed</name>
</geneLocation>
<dbReference type="InterPro" id="IPR000680">
    <property type="entry name" value="Borrelia_lipo"/>
</dbReference>
<dbReference type="AlphaFoldDB" id="W5SXL8"/>
<evidence type="ECO:0000256" key="6">
    <source>
        <dbReference type="ARBA" id="ARBA00023237"/>
    </source>
</evidence>
<dbReference type="Pfam" id="PF00921">
    <property type="entry name" value="Lipoprotein_2"/>
    <property type="match status" value="1"/>
</dbReference>
<evidence type="ECO:0000256" key="3">
    <source>
        <dbReference type="ARBA" id="ARBA00022729"/>
    </source>
</evidence>
<evidence type="ECO:0000256" key="4">
    <source>
        <dbReference type="ARBA" id="ARBA00023136"/>
    </source>
</evidence>
<evidence type="ECO:0000256" key="5">
    <source>
        <dbReference type="ARBA" id="ARBA00023139"/>
    </source>
</evidence>
<comment type="subcellular location">
    <subcellularLocation>
        <location evidence="2 8">Cell outer membrane</location>
        <topology evidence="2 8">Lipid-anchor</topology>
    </subcellularLocation>
</comment>
<evidence type="ECO:0000256" key="1">
    <source>
        <dbReference type="ARBA" id="ARBA00003932"/>
    </source>
</evidence>
<keyword evidence="6 8" id="KW-0998">Cell outer membrane</keyword>
<name>W5SXL8_9SPIR</name>
<keyword evidence="9" id="KW-0614">Plasmid</keyword>
<sequence length="148" mass="14934">MAVLARTSSDANTGSAAKLAGEVAKADPWAMINKIKDANTDSTNVSGANNEVGVLAIGTASSDAGARSSADLAAAVALKAMTKGGQFNANTDAEVVKGATVSAVNKVLGILDLIIRKTVLKKLEEVGDKVKEIQYSETAGEATQGGIT</sequence>
<dbReference type="EMBL" id="CP005762">
    <property type="protein sequence ID" value="AHH11637.1"/>
    <property type="molecule type" value="Genomic_DNA"/>
</dbReference>
<dbReference type="SUPFAM" id="SSF74748">
    <property type="entry name" value="Variable surface antigen VlsE"/>
    <property type="match status" value="1"/>
</dbReference>
<comment type="function">
    <text evidence="1 8">The Vlp and Vsp proteins are antigenically distinct proteins, only one vlp or vsp gene is transcriptionally active at any one time. Switching between these genes is a mechanism of host immune response evasion.</text>
</comment>
<evidence type="ECO:0000313" key="9">
    <source>
        <dbReference type="EMBL" id="AHH11637.1"/>
    </source>
</evidence>
<keyword evidence="3" id="KW-0732">Signal</keyword>
<evidence type="ECO:0000256" key="8">
    <source>
        <dbReference type="RuleBase" id="RU363105"/>
    </source>
</evidence>
<dbReference type="GO" id="GO:0009279">
    <property type="term" value="C:cell outer membrane"/>
    <property type="evidence" value="ECO:0007669"/>
    <property type="project" value="UniProtKB-SubCell"/>
</dbReference>
<organism evidence="9">
    <name type="scientific">Borrelia coriaceae ATCC 43381</name>
    <dbReference type="NCBI Taxonomy" id="1408429"/>
    <lineage>
        <taxon>Bacteria</taxon>
        <taxon>Pseudomonadati</taxon>
        <taxon>Spirochaetota</taxon>
        <taxon>Spirochaetia</taxon>
        <taxon>Spirochaetales</taxon>
        <taxon>Borreliaceae</taxon>
        <taxon>Borrelia</taxon>
    </lineage>
</organism>
<proteinExistence type="predicted"/>